<dbReference type="RefSeq" id="WP_077992077.1">
    <property type="nucleotide sequence ID" value="NZ_CP015625.1"/>
</dbReference>
<evidence type="ECO:0000313" key="3">
    <source>
        <dbReference type="Proteomes" id="UP000189632"/>
    </source>
</evidence>
<evidence type="ECO:0000313" key="2">
    <source>
        <dbReference type="EMBL" id="AQT47227.1"/>
    </source>
</evidence>
<gene>
    <name evidence="2" type="ORF">BBC0122_011080</name>
</gene>
<dbReference type="AlphaFoldDB" id="A0A1U9MGZ3"/>
<feature type="signal peptide" evidence="1">
    <location>
        <begin position="1"/>
        <end position="21"/>
    </location>
</feature>
<dbReference type="EMBL" id="CP015625">
    <property type="protein sequence ID" value="AQT47227.1"/>
    <property type="molecule type" value="Genomic_DNA"/>
</dbReference>
<protein>
    <submittedName>
        <fullName evidence="2">Uncharacterized protein</fullName>
    </submittedName>
</protein>
<evidence type="ECO:0000256" key="1">
    <source>
        <dbReference type="SAM" id="SignalP"/>
    </source>
</evidence>
<proteinExistence type="predicted"/>
<name>A0A1U9MGZ3_9HYPH</name>
<feature type="chain" id="PRO_5012888745" evidence="1">
    <location>
        <begin position="22"/>
        <end position="73"/>
    </location>
</feature>
<sequence>MKYLTKILVLSSVFVTGIVSATIAKDTTNVNISSGPAIHQTLPALPKMSAPKTENIVFKPDAGIDPIITGPRS</sequence>
<keyword evidence="3" id="KW-1185">Reference proteome</keyword>
<dbReference type="KEGG" id="bapi:BBC0122_011080"/>
<keyword evidence="1" id="KW-0732">Signal</keyword>
<organism evidence="2 3">
    <name type="scientific">Bartonella choladocola</name>
    <dbReference type="NCBI Taxonomy" id="2750995"/>
    <lineage>
        <taxon>Bacteria</taxon>
        <taxon>Pseudomonadati</taxon>
        <taxon>Pseudomonadota</taxon>
        <taxon>Alphaproteobacteria</taxon>
        <taxon>Hyphomicrobiales</taxon>
        <taxon>Bartonellaceae</taxon>
        <taxon>Bartonella</taxon>
    </lineage>
</organism>
<dbReference type="OrthoDB" id="7926618at2"/>
<reference evidence="2 3" key="1">
    <citation type="submission" date="2016-11" db="EMBL/GenBank/DDBJ databases">
        <title>Comparative genomics of Bartonella apis.</title>
        <authorList>
            <person name="Engel P."/>
        </authorList>
    </citation>
    <scope>NUCLEOTIDE SEQUENCE [LARGE SCALE GENOMIC DNA]</scope>
    <source>
        <strain evidence="2 3">BBC0122</strain>
    </source>
</reference>
<dbReference type="Proteomes" id="UP000189632">
    <property type="component" value="Chromosome"/>
</dbReference>
<accession>A0A1U9MGZ3</accession>